<feature type="compositionally biased region" description="Basic and acidic residues" evidence="4">
    <location>
        <begin position="203"/>
        <end position="230"/>
    </location>
</feature>
<comment type="caution">
    <text evidence="6">The sequence shown here is derived from an EMBL/GenBank/DDBJ whole genome shotgun (WGS) entry which is preliminary data.</text>
</comment>
<dbReference type="InterPro" id="IPR017904">
    <property type="entry name" value="ADF/Cofilin"/>
</dbReference>
<dbReference type="SUPFAM" id="SSF55753">
    <property type="entry name" value="Actin depolymerizing proteins"/>
    <property type="match status" value="1"/>
</dbReference>
<gene>
    <name evidence="6" type="ORF">FSP39_018604</name>
</gene>
<name>A0AA88YNT3_PINIB</name>
<feature type="non-terminal residue" evidence="6">
    <location>
        <position position="1"/>
    </location>
</feature>
<dbReference type="CDD" id="cd11286">
    <property type="entry name" value="ADF_cofilin_like"/>
    <property type="match status" value="1"/>
</dbReference>
<feature type="coiled-coil region" evidence="3">
    <location>
        <begin position="385"/>
        <end position="426"/>
    </location>
</feature>
<keyword evidence="7" id="KW-1185">Reference proteome</keyword>
<reference evidence="6" key="1">
    <citation type="submission" date="2019-08" db="EMBL/GenBank/DDBJ databases">
        <title>The improved chromosome-level genome for the pearl oyster Pinctada fucata martensii using PacBio sequencing and Hi-C.</title>
        <authorList>
            <person name="Zheng Z."/>
        </authorList>
    </citation>
    <scope>NUCLEOTIDE SEQUENCE</scope>
    <source>
        <strain evidence="6">ZZ-2019</strain>
        <tissue evidence="6">Adductor muscle</tissue>
    </source>
</reference>
<dbReference type="EMBL" id="VSWD01000005">
    <property type="protein sequence ID" value="KAK3103340.1"/>
    <property type="molecule type" value="Genomic_DNA"/>
</dbReference>
<feature type="region of interest" description="Disordered" evidence="4">
    <location>
        <begin position="203"/>
        <end position="231"/>
    </location>
</feature>
<evidence type="ECO:0000256" key="2">
    <source>
        <dbReference type="ARBA" id="ARBA00023203"/>
    </source>
</evidence>
<dbReference type="PROSITE" id="PS51263">
    <property type="entry name" value="ADF_H"/>
    <property type="match status" value="1"/>
</dbReference>
<dbReference type="PANTHER" id="PTHR11913">
    <property type="entry name" value="COFILIN-RELATED"/>
    <property type="match status" value="1"/>
</dbReference>
<accession>A0AA88YNT3</accession>
<sequence length="587" mass="68065">LTAMHSAILDTVDKRQTEEREALMDLIQAAKGNNSVIKAAKKMDQQELKTKLTKLEQDHKNWRKKSQQVALSVSEQNMSKKEKVKFYKGVAERRKEQDKLLAEAMVYRMELEQQMGSKTDDDIAVTLLSNLQEKQESENRAISTLLSSQEEAALTQIKNLQRVGKREGWFDNLTAMVFSMSSAGEGVADDDHELQMMEKMKQDTDRQMEQEKENLLSEAKERSHSEEEVKAALQQLEWEQENKRKRMEDDMSAQRKKILERVAARKKQDTDKETEQLTAMQLVMVAESQQKQQQEAIAREKSHQGSELQKRLEARRLARKRSVEDNKGQENAESQDKPSSSSSSRTVDSNFIDNVLLEQNPFAAMKREKTVLNVELTDKERDDELKKLHREQFNLRSRIQDQQKQQEEMLQRRLKQRQNKKELEAQQLLSLGERQKTQLLNVKQTSGVQVDDDCIHRYADLQKHHKLKYLTFKLSEDAKKIVVDKVGQLGASYDDFVEELKNAGRDGEGRYAVFDFEYNVRGQVAAKIVFFLWVPDGIKVKQRMLYSSSVKALKQKLNGIHIEMQCNDECDLAQSEILQKCTERGYD</sequence>
<feature type="region of interest" description="Disordered" evidence="4">
    <location>
        <begin position="317"/>
        <end position="347"/>
    </location>
</feature>
<dbReference type="GO" id="GO:0003779">
    <property type="term" value="F:actin binding"/>
    <property type="evidence" value="ECO:0007669"/>
    <property type="project" value="UniProtKB-KW"/>
</dbReference>
<evidence type="ECO:0000259" key="5">
    <source>
        <dbReference type="PROSITE" id="PS51263"/>
    </source>
</evidence>
<dbReference type="Gene3D" id="3.40.20.10">
    <property type="entry name" value="Severin"/>
    <property type="match status" value="1"/>
</dbReference>
<evidence type="ECO:0000256" key="1">
    <source>
        <dbReference type="ARBA" id="ARBA00006844"/>
    </source>
</evidence>
<evidence type="ECO:0000313" key="6">
    <source>
        <dbReference type="EMBL" id="KAK3103340.1"/>
    </source>
</evidence>
<dbReference type="SMART" id="SM00102">
    <property type="entry name" value="ADF"/>
    <property type="match status" value="1"/>
</dbReference>
<evidence type="ECO:0000313" key="7">
    <source>
        <dbReference type="Proteomes" id="UP001186944"/>
    </source>
</evidence>
<proteinExistence type="inferred from homology"/>
<dbReference type="GO" id="GO:0030042">
    <property type="term" value="P:actin filament depolymerization"/>
    <property type="evidence" value="ECO:0007669"/>
    <property type="project" value="InterPro"/>
</dbReference>
<feature type="coiled-coil region" evidence="3">
    <location>
        <begin position="38"/>
        <end position="65"/>
    </location>
</feature>
<keyword evidence="3" id="KW-0175">Coiled coil</keyword>
<keyword evidence="2" id="KW-0009">Actin-binding</keyword>
<protein>
    <recommendedName>
        <fullName evidence="5">ADF-H domain-containing protein</fullName>
    </recommendedName>
</protein>
<dbReference type="Proteomes" id="UP001186944">
    <property type="component" value="Unassembled WGS sequence"/>
</dbReference>
<dbReference type="PRINTS" id="PR00006">
    <property type="entry name" value="COFILIN"/>
</dbReference>
<dbReference type="AlphaFoldDB" id="A0AA88YNT3"/>
<comment type="similarity">
    <text evidence="1">Belongs to the actin-binding proteins ADF family.</text>
</comment>
<evidence type="ECO:0000256" key="3">
    <source>
        <dbReference type="SAM" id="Coils"/>
    </source>
</evidence>
<dbReference type="GO" id="GO:0015629">
    <property type="term" value="C:actin cytoskeleton"/>
    <property type="evidence" value="ECO:0007669"/>
    <property type="project" value="InterPro"/>
</dbReference>
<feature type="domain" description="ADF-H" evidence="5">
    <location>
        <begin position="447"/>
        <end position="582"/>
    </location>
</feature>
<feature type="compositionally biased region" description="Basic and acidic residues" evidence="4">
    <location>
        <begin position="317"/>
        <end position="336"/>
    </location>
</feature>
<dbReference type="InterPro" id="IPR029006">
    <property type="entry name" value="ADF-H/Gelsolin-like_dom_sf"/>
</dbReference>
<dbReference type="InterPro" id="IPR002108">
    <property type="entry name" value="ADF-H"/>
</dbReference>
<evidence type="ECO:0000256" key="4">
    <source>
        <dbReference type="SAM" id="MobiDB-lite"/>
    </source>
</evidence>
<organism evidence="6 7">
    <name type="scientific">Pinctada imbricata</name>
    <name type="common">Atlantic pearl-oyster</name>
    <name type="synonym">Pinctada martensii</name>
    <dbReference type="NCBI Taxonomy" id="66713"/>
    <lineage>
        <taxon>Eukaryota</taxon>
        <taxon>Metazoa</taxon>
        <taxon>Spiralia</taxon>
        <taxon>Lophotrochozoa</taxon>
        <taxon>Mollusca</taxon>
        <taxon>Bivalvia</taxon>
        <taxon>Autobranchia</taxon>
        <taxon>Pteriomorphia</taxon>
        <taxon>Pterioida</taxon>
        <taxon>Pterioidea</taxon>
        <taxon>Pteriidae</taxon>
        <taxon>Pinctada</taxon>
    </lineage>
</organism>
<dbReference type="Pfam" id="PF00241">
    <property type="entry name" value="Cofilin_ADF"/>
    <property type="match status" value="1"/>
</dbReference>